<dbReference type="AlphaFoldDB" id="H6Q7C9"/>
<evidence type="ECO:0000313" key="2">
    <source>
        <dbReference type="Proteomes" id="UP000009062"/>
    </source>
</evidence>
<dbReference type="Proteomes" id="UP000009062">
    <property type="component" value="Chromosome"/>
</dbReference>
<dbReference type="HOGENOM" id="CLU_2613772_0_0_2"/>
<organism evidence="1 2">
    <name type="scientific">Pyrobaculum oguniense (strain DSM 13380 / JCM 10595 / TE7)</name>
    <dbReference type="NCBI Taxonomy" id="698757"/>
    <lineage>
        <taxon>Archaea</taxon>
        <taxon>Thermoproteota</taxon>
        <taxon>Thermoprotei</taxon>
        <taxon>Thermoproteales</taxon>
        <taxon>Thermoproteaceae</taxon>
        <taxon>Pyrobaculum</taxon>
    </lineage>
</organism>
<accession>H6Q7C9</accession>
<reference evidence="1 2" key="1">
    <citation type="journal article" date="2012" name="Stand. Genomic Sci.">
        <title>Complete genome sequence of Pyrobaculum oguniense.</title>
        <authorList>
            <person name="Bernick D.L."/>
            <person name="Karplus K."/>
            <person name="Lui L.M."/>
            <person name="Coker J.K."/>
            <person name="Murphy J.N."/>
            <person name="Chan P.P."/>
            <person name="Cozen A.E."/>
            <person name="Lowe T.M."/>
        </authorList>
    </citation>
    <scope>NUCLEOTIDE SEQUENCE [LARGE SCALE GENOMIC DNA]</scope>
    <source>
        <strain evidence="1 2">TE7</strain>
    </source>
</reference>
<proteinExistence type="predicted"/>
<dbReference type="KEGG" id="pog:Pogu_0567"/>
<protein>
    <submittedName>
        <fullName evidence="1">Uncharacterized protein</fullName>
    </submittedName>
</protein>
<dbReference type="eggNOG" id="arCOG05662">
    <property type="taxonomic scope" value="Archaea"/>
</dbReference>
<keyword evidence="2" id="KW-1185">Reference proteome</keyword>
<name>H6Q7C9_PYROT</name>
<dbReference type="STRING" id="698757.Pogu_0567"/>
<sequence>MIIKAVYVRDVAILEIDLEPCADVFIFKVKNNEIELCGKSLVLSETLANFRKGLLVMNKQPFFVECEDGECVAARAQI</sequence>
<evidence type="ECO:0000313" key="1">
    <source>
        <dbReference type="EMBL" id="AFA38594.1"/>
    </source>
</evidence>
<dbReference type="EMBL" id="CP003316">
    <property type="protein sequence ID" value="AFA38594.1"/>
    <property type="molecule type" value="Genomic_DNA"/>
</dbReference>
<gene>
    <name evidence="1" type="ordered locus">Pogu_0567</name>
</gene>